<dbReference type="Gene3D" id="1.10.510.10">
    <property type="entry name" value="Transferase(Phosphotransferase) domain 1"/>
    <property type="match status" value="1"/>
</dbReference>
<comment type="caution">
    <text evidence="2">The sequence shown here is derived from an EMBL/GenBank/DDBJ whole genome shotgun (WGS) entry which is preliminary data.</text>
</comment>
<dbReference type="GO" id="GO:0005524">
    <property type="term" value="F:ATP binding"/>
    <property type="evidence" value="ECO:0007669"/>
    <property type="project" value="InterPro"/>
</dbReference>
<proteinExistence type="predicted"/>
<protein>
    <recommendedName>
        <fullName evidence="1">Protein kinase domain-containing protein</fullName>
    </recommendedName>
</protein>
<name>A0A2N1MSD4_9GLOM</name>
<gene>
    <name evidence="2" type="ORF">RhiirC2_756531</name>
</gene>
<dbReference type="InterPro" id="IPR001245">
    <property type="entry name" value="Ser-Thr/Tyr_kinase_cat_dom"/>
</dbReference>
<reference evidence="2 3" key="1">
    <citation type="submission" date="2016-04" db="EMBL/GenBank/DDBJ databases">
        <title>Genome analyses suggest a sexual origin of heterokaryosis in a supposedly ancient asexual fungus.</title>
        <authorList>
            <person name="Ropars J."/>
            <person name="Sedzielewska K."/>
            <person name="Noel J."/>
            <person name="Charron P."/>
            <person name="Farinelli L."/>
            <person name="Marton T."/>
            <person name="Kruger M."/>
            <person name="Pelin A."/>
            <person name="Brachmann A."/>
            <person name="Corradi N."/>
        </authorList>
    </citation>
    <scope>NUCLEOTIDE SEQUENCE [LARGE SCALE GENOMIC DNA]</scope>
    <source>
        <strain evidence="2 3">C2</strain>
    </source>
</reference>
<dbReference type="EMBL" id="LLXL01001416">
    <property type="protein sequence ID" value="PKK64552.1"/>
    <property type="molecule type" value="Genomic_DNA"/>
</dbReference>
<sequence length="59" mass="6911">MMIKFYGIAKTDLDKEYFLVKEYADGGTLRNYLKENFNLLDWGNKYELALQLSSAIKLL</sequence>
<organism evidence="2 3">
    <name type="scientific">Rhizophagus irregularis</name>
    <dbReference type="NCBI Taxonomy" id="588596"/>
    <lineage>
        <taxon>Eukaryota</taxon>
        <taxon>Fungi</taxon>
        <taxon>Fungi incertae sedis</taxon>
        <taxon>Mucoromycota</taxon>
        <taxon>Glomeromycotina</taxon>
        <taxon>Glomeromycetes</taxon>
        <taxon>Glomerales</taxon>
        <taxon>Glomeraceae</taxon>
        <taxon>Rhizophagus</taxon>
    </lineage>
</organism>
<feature type="domain" description="Protein kinase" evidence="1">
    <location>
        <begin position="1"/>
        <end position="59"/>
    </location>
</feature>
<dbReference type="SUPFAM" id="SSF56112">
    <property type="entry name" value="Protein kinase-like (PK-like)"/>
    <property type="match status" value="1"/>
</dbReference>
<dbReference type="InterPro" id="IPR000719">
    <property type="entry name" value="Prot_kinase_dom"/>
</dbReference>
<accession>A0A2N1MSD4</accession>
<reference evidence="2 3" key="2">
    <citation type="submission" date="2017-10" db="EMBL/GenBank/DDBJ databases">
        <title>Extensive intraspecific genome diversity in a model arbuscular mycorrhizal fungus.</title>
        <authorList>
            <person name="Chen E.C.H."/>
            <person name="Morin E."/>
            <person name="Baudet D."/>
            <person name="Noel J."/>
            <person name="Ndikumana S."/>
            <person name="Charron P."/>
            <person name="St-Onge C."/>
            <person name="Giorgi J."/>
            <person name="Grigoriev I.V."/>
            <person name="Roux C."/>
            <person name="Martin F.M."/>
            <person name="Corradi N."/>
        </authorList>
    </citation>
    <scope>NUCLEOTIDE SEQUENCE [LARGE SCALE GENOMIC DNA]</scope>
    <source>
        <strain evidence="2 3">C2</strain>
    </source>
</reference>
<dbReference type="AlphaFoldDB" id="A0A2N1MSD4"/>
<evidence type="ECO:0000259" key="1">
    <source>
        <dbReference type="PROSITE" id="PS50011"/>
    </source>
</evidence>
<evidence type="ECO:0000313" key="3">
    <source>
        <dbReference type="Proteomes" id="UP000233469"/>
    </source>
</evidence>
<evidence type="ECO:0000313" key="2">
    <source>
        <dbReference type="EMBL" id="PKK64552.1"/>
    </source>
</evidence>
<dbReference type="InterPro" id="IPR011009">
    <property type="entry name" value="Kinase-like_dom_sf"/>
</dbReference>
<dbReference type="Pfam" id="PF07714">
    <property type="entry name" value="PK_Tyr_Ser-Thr"/>
    <property type="match status" value="1"/>
</dbReference>
<dbReference type="GO" id="GO:0004672">
    <property type="term" value="F:protein kinase activity"/>
    <property type="evidence" value="ECO:0007669"/>
    <property type="project" value="InterPro"/>
</dbReference>
<dbReference type="Proteomes" id="UP000233469">
    <property type="component" value="Unassembled WGS sequence"/>
</dbReference>
<dbReference type="PROSITE" id="PS50011">
    <property type="entry name" value="PROTEIN_KINASE_DOM"/>
    <property type="match status" value="1"/>
</dbReference>
<feature type="non-terminal residue" evidence="2">
    <location>
        <position position="59"/>
    </location>
</feature>